<evidence type="ECO:0000259" key="2">
    <source>
        <dbReference type="Pfam" id="PF01757"/>
    </source>
</evidence>
<keyword evidence="1" id="KW-1133">Transmembrane helix</keyword>
<dbReference type="RefSeq" id="WP_244634072.1">
    <property type="nucleotide sequence ID" value="NZ_CP024637.1"/>
</dbReference>
<feature type="transmembrane region" description="Helical" evidence="1">
    <location>
        <begin position="31"/>
        <end position="51"/>
    </location>
</feature>
<name>A0ABT8XUC7_9GAMM</name>
<dbReference type="PANTHER" id="PTHR23028:SF53">
    <property type="entry name" value="ACYL_TRANSF_3 DOMAIN-CONTAINING PROTEIN"/>
    <property type="match status" value="1"/>
</dbReference>
<keyword evidence="1" id="KW-0472">Membrane</keyword>
<feature type="transmembrane region" description="Helical" evidence="1">
    <location>
        <begin position="218"/>
        <end position="234"/>
    </location>
</feature>
<feature type="transmembrane region" description="Helical" evidence="1">
    <location>
        <begin position="162"/>
        <end position="181"/>
    </location>
</feature>
<evidence type="ECO:0000313" key="5">
    <source>
        <dbReference type="Proteomes" id="UP001171299"/>
    </source>
</evidence>
<feature type="transmembrane region" description="Helical" evidence="1">
    <location>
        <begin position="301"/>
        <end position="322"/>
    </location>
</feature>
<feature type="transmembrane region" description="Helical" evidence="1">
    <location>
        <begin position="279"/>
        <end position="295"/>
    </location>
</feature>
<evidence type="ECO:0000256" key="1">
    <source>
        <dbReference type="SAM" id="Phobius"/>
    </source>
</evidence>
<dbReference type="Pfam" id="PF01757">
    <property type="entry name" value="Acyl_transf_3"/>
    <property type="match status" value="1"/>
</dbReference>
<dbReference type="GO" id="GO:0016746">
    <property type="term" value="F:acyltransferase activity"/>
    <property type="evidence" value="ECO:0007669"/>
    <property type="project" value="UniProtKB-KW"/>
</dbReference>
<keyword evidence="4" id="KW-0808">Transferase</keyword>
<feature type="transmembrane region" description="Helical" evidence="1">
    <location>
        <begin position="7"/>
        <end position="25"/>
    </location>
</feature>
<feature type="transmembrane region" description="Helical" evidence="1">
    <location>
        <begin position="334"/>
        <end position="356"/>
    </location>
</feature>
<reference evidence="4" key="1">
    <citation type="submission" date="2023-07" db="EMBL/GenBank/DDBJ databases">
        <title>The extreme plant-growth-promoting properties of Pantoea phytobeneficialis PF55 revealed by functional and genomic analysis.</title>
        <authorList>
            <person name="Nascimento F.X."/>
            <person name="Marcio R.J."/>
        </authorList>
    </citation>
    <scope>NUCLEOTIDE SEQUENCE</scope>
    <source>
        <strain evidence="4">PF55</strain>
    </source>
</reference>
<feature type="domain" description="SGNH" evidence="3">
    <location>
        <begin position="388"/>
        <end position="623"/>
    </location>
</feature>
<accession>A0ABT8XUC7</accession>
<protein>
    <submittedName>
        <fullName evidence="4">Acyltransferase family protein</fullName>
        <ecNumber evidence="4">2.3.1.-</ecNumber>
    </submittedName>
</protein>
<dbReference type="InterPro" id="IPR043968">
    <property type="entry name" value="SGNH"/>
</dbReference>
<feature type="transmembrane region" description="Helical" evidence="1">
    <location>
        <begin position="187"/>
        <end position="206"/>
    </location>
</feature>
<dbReference type="InterPro" id="IPR002656">
    <property type="entry name" value="Acyl_transf_3_dom"/>
</dbReference>
<dbReference type="EMBL" id="JAUOOM010000009">
    <property type="protein sequence ID" value="MDO6407062.1"/>
    <property type="molecule type" value="Genomic_DNA"/>
</dbReference>
<gene>
    <name evidence="4" type="ORF">Q3404_10780</name>
</gene>
<dbReference type="Proteomes" id="UP001171299">
    <property type="component" value="Unassembled WGS sequence"/>
</dbReference>
<organism evidence="4 5">
    <name type="scientific">Pantoea phytobeneficialis</name>
    <dbReference type="NCBI Taxonomy" id="2052056"/>
    <lineage>
        <taxon>Bacteria</taxon>
        <taxon>Pseudomonadati</taxon>
        <taxon>Pseudomonadota</taxon>
        <taxon>Gammaproteobacteria</taxon>
        <taxon>Enterobacterales</taxon>
        <taxon>Erwiniaceae</taxon>
        <taxon>Pantoea</taxon>
    </lineage>
</organism>
<comment type="caution">
    <text evidence="4">The sequence shown here is derived from an EMBL/GenBank/DDBJ whole genome shotgun (WGS) entry which is preliminary data.</text>
</comment>
<keyword evidence="4" id="KW-0012">Acyltransferase</keyword>
<dbReference type="InterPro" id="IPR050879">
    <property type="entry name" value="Acyltransferase_3"/>
</dbReference>
<dbReference type="EC" id="2.3.1.-" evidence="4"/>
<dbReference type="PANTHER" id="PTHR23028">
    <property type="entry name" value="ACETYLTRANSFERASE"/>
    <property type="match status" value="1"/>
</dbReference>
<evidence type="ECO:0000259" key="3">
    <source>
        <dbReference type="Pfam" id="PF19040"/>
    </source>
</evidence>
<dbReference type="Pfam" id="PF19040">
    <property type="entry name" value="SGNH"/>
    <property type="match status" value="1"/>
</dbReference>
<sequence>MNFRADINGLRAYAVILVLLYHVGVSGISGGFLGVDIFFVISGYLMTGIILSRLQQQRFSLSGFYASRCRRIIPPLMAMCAILLMVGYFLIPPDEYKTLSGHIAASLSFISNLVYFKEAGYFDAGSMYKWLLHTWSLSVEWQFYLLLPLALMFTARYLRRQFGWVMAMGALLSFTLALVVTHLHDTLAYFMLPTRAWEMLAGGLVYLAPNSRLTGQRWVILPALLGLIASAMWIDAGTTWPGVMTLIPVVLTALIIHVTANDSPLLNNRVVQAIGKASYSIYLWHWPLWVFWHLADLPVTPVSQAVLIALSLLLGGLSWALVENKVGLLSATTPVAIGNAALVLLAALLIVAQQGFPARAPQSVSQISQYAKQRFTAARGCLVVNSKQSPQCTFGEGNEVNLVVLGDSHANALLSSVVASGNAASDAVVFIAQSGCPTVPDINRPGRPDCGDFVKNALTTIEEKYPQASVLIINRFSLYLHGENGSSDDTPQYTFANEVSSLTSFQKHFTRAVKKLATHRKVFIMTPVPEFDYDVIYRMTRDAMRGKPFAIQLPREEYLARNQDALRMLHQVVAEIPNVTLLDSAQALCDNHFCYGARGEVPLYRDSNHLSEFGNKMLGEIFAGMWRRINGESTAKSSPQLTEVGDVAGRFTAQF</sequence>
<keyword evidence="1" id="KW-0812">Transmembrane</keyword>
<feature type="domain" description="Acyltransferase 3" evidence="2">
    <location>
        <begin position="5"/>
        <end position="314"/>
    </location>
</feature>
<feature type="transmembrane region" description="Helical" evidence="1">
    <location>
        <begin position="240"/>
        <end position="258"/>
    </location>
</feature>
<keyword evidence="5" id="KW-1185">Reference proteome</keyword>
<feature type="transmembrane region" description="Helical" evidence="1">
    <location>
        <begin position="72"/>
        <end position="91"/>
    </location>
</feature>
<feature type="transmembrane region" description="Helical" evidence="1">
    <location>
        <begin position="135"/>
        <end position="155"/>
    </location>
</feature>
<evidence type="ECO:0000313" key="4">
    <source>
        <dbReference type="EMBL" id="MDO6407062.1"/>
    </source>
</evidence>
<proteinExistence type="predicted"/>